<reference evidence="9" key="1">
    <citation type="submission" date="2023-04" db="EMBL/GenBank/DDBJ databases">
        <title>Chromosome-level genome of Chaenocephalus aceratus.</title>
        <authorList>
            <person name="Park H."/>
        </authorList>
    </citation>
    <scope>NUCLEOTIDE SEQUENCE</scope>
    <source>
        <strain evidence="9">DE</strain>
        <tissue evidence="9">Muscle</tissue>
    </source>
</reference>
<dbReference type="AlphaFoldDB" id="A0AAD9FL12"/>
<comment type="caution">
    <text evidence="9">The sequence shown here is derived from an EMBL/GenBank/DDBJ whole genome shotgun (WGS) entry which is preliminary data.</text>
</comment>
<sequence>MTLSFSSFSIKDILTGRDAQEKPDRSADEFCALKRNICTGHGTRVPGLSKDADENRLHPGRLPADRRLSVGNLRSVTLKEEATGEETELREDRSGLADALKLTETQVKIWFQNRRYKTKRRKMAAELAACSSPKKVAVQVLVRDNQKYYQANGLQIPVTVPLYQQAYRYQPCLHYYCQPWSLGSRSCGGMF</sequence>
<dbReference type="GO" id="GO:0000978">
    <property type="term" value="F:RNA polymerase II cis-regulatory region sequence-specific DNA binding"/>
    <property type="evidence" value="ECO:0007669"/>
    <property type="project" value="TreeGrafter"/>
</dbReference>
<dbReference type="GO" id="GO:0000981">
    <property type="term" value="F:DNA-binding transcription factor activity, RNA polymerase II-specific"/>
    <property type="evidence" value="ECO:0007669"/>
    <property type="project" value="InterPro"/>
</dbReference>
<comment type="subcellular location">
    <subcellularLocation>
        <location evidence="2 6 7">Nucleus</location>
    </subcellularLocation>
</comment>
<dbReference type="SUPFAM" id="SSF46689">
    <property type="entry name" value="Homeodomain-like"/>
    <property type="match status" value="1"/>
</dbReference>
<organism evidence="9 10">
    <name type="scientific">Dissostichus eleginoides</name>
    <name type="common">Patagonian toothfish</name>
    <name type="synonym">Dissostichus amissus</name>
    <dbReference type="NCBI Taxonomy" id="100907"/>
    <lineage>
        <taxon>Eukaryota</taxon>
        <taxon>Metazoa</taxon>
        <taxon>Chordata</taxon>
        <taxon>Craniata</taxon>
        <taxon>Vertebrata</taxon>
        <taxon>Euteleostomi</taxon>
        <taxon>Actinopterygii</taxon>
        <taxon>Neopterygii</taxon>
        <taxon>Teleostei</taxon>
        <taxon>Neoteleostei</taxon>
        <taxon>Acanthomorphata</taxon>
        <taxon>Eupercaria</taxon>
        <taxon>Perciformes</taxon>
        <taxon>Notothenioidei</taxon>
        <taxon>Nototheniidae</taxon>
        <taxon>Dissostichus</taxon>
    </lineage>
</organism>
<evidence type="ECO:0000256" key="6">
    <source>
        <dbReference type="PROSITE-ProRule" id="PRU00108"/>
    </source>
</evidence>
<dbReference type="InterPro" id="IPR001356">
    <property type="entry name" value="HD"/>
</dbReference>
<dbReference type="GO" id="GO:0030154">
    <property type="term" value="P:cell differentiation"/>
    <property type="evidence" value="ECO:0007669"/>
    <property type="project" value="TreeGrafter"/>
</dbReference>
<dbReference type="PROSITE" id="PS00027">
    <property type="entry name" value="HOMEOBOX_1"/>
    <property type="match status" value="1"/>
</dbReference>
<dbReference type="SMART" id="SM00389">
    <property type="entry name" value="HOX"/>
    <property type="match status" value="1"/>
</dbReference>
<evidence type="ECO:0000313" key="10">
    <source>
        <dbReference type="Proteomes" id="UP001228049"/>
    </source>
</evidence>
<dbReference type="InterPro" id="IPR050394">
    <property type="entry name" value="Homeobox_NK-like"/>
</dbReference>
<feature type="DNA-binding region" description="Homeobox" evidence="6">
    <location>
        <begin position="63"/>
        <end position="122"/>
    </location>
</feature>
<evidence type="ECO:0000313" key="9">
    <source>
        <dbReference type="EMBL" id="KAK1905704.1"/>
    </source>
</evidence>
<dbReference type="InterPro" id="IPR009057">
    <property type="entry name" value="Homeodomain-like_sf"/>
</dbReference>
<dbReference type="GO" id="GO:0005634">
    <property type="term" value="C:nucleus"/>
    <property type="evidence" value="ECO:0007669"/>
    <property type="project" value="UniProtKB-SubCell"/>
</dbReference>
<evidence type="ECO:0000256" key="5">
    <source>
        <dbReference type="ARBA" id="ARBA00023242"/>
    </source>
</evidence>
<proteinExistence type="predicted"/>
<dbReference type="InterPro" id="IPR017970">
    <property type="entry name" value="Homeobox_CS"/>
</dbReference>
<evidence type="ECO:0000256" key="2">
    <source>
        <dbReference type="ARBA" id="ARBA00004123"/>
    </source>
</evidence>
<dbReference type="PROSITE" id="PS50071">
    <property type="entry name" value="HOMEOBOX_2"/>
    <property type="match status" value="1"/>
</dbReference>
<evidence type="ECO:0000256" key="1">
    <source>
        <dbReference type="ARBA" id="ARBA00003263"/>
    </source>
</evidence>
<name>A0AAD9FL12_DISEL</name>
<dbReference type="PANTHER" id="PTHR24340:SF34">
    <property type="entry name" value="HOMEOBOX PROTEIN NKX-3.2"/>
    <property type="match status" value="1"/>
</dbReference>
<evidence type="ECO:0000256" key="4">
    <source>
        <dbReference type="ARBA" id="ARBA00023155"/>
    </source>
</evidence>
<keyword evidence="3 6" id="KW-0238">DNA-binding</keyword>
<evidence type="ECO:0000256" key="7">
    <source>
        <dbReference type="RuleBase" id="RU000682"/>
    </source>
</evidence>
<dbReference type="CDD" id="cd00086">
    <property type="entry name" value="homeodomain"/>
    <property type="match status" value="1"/>
</dbReference>
<dbReference type="Proteomes" id="UP001228049">
    <property type="component" value="Unassembled WGS sequence"/>
</dbReference>
<protein>
    <submittedName>
        <fullName evidence="9">Homeobox protein Nkx-3.2</fullName>
    </submittedName>
</protein>
<keyword evidence="4 6" id="KW-0371">Homeobox</keyword>
<gene>
    <name evidence="9" type="ORF">KUDE01_012883</name>
</gene>
<dbReference type="Gene3D" id="1.10.10.60">
    <property type="entry name" value="Homeodomain-like"/>
    <property type="match status" value="1"/>
</dbReference>
<dbReference type="PANTHER" id="PTHR24340">
    <property type="entry name" value="HOMEOBOX PROTEIN NKX"/>
    <property type="match status" value="1"/>
</dbReference>
<accession>A0AAD9FL12</accession>
<comment type="function">
    <text evidence="1">Sequence-specific transcription factor which is part of a developmental regulatory system that provides cells with specific positional identities on the anterior-posterior axis.</text>
</comment>
<keyword evidence="5 6" id="KW-0539">Nucleus</keyword>
<evidence type="ECO:0000256" key="3">
    <source>
        <dbReference type="ARBA" id="ARBA00023125"/>
    </source>
</evidence>
<keyword evidence="10" id="KW-1185">Reference proteome</keyword>
<evidence type="ECO:0000259" key="8">
    <source>
        <dbReference type="PROSITE" id="PS50071"/>
    </source>
</evidence>
<dbReference type="EMBL" id="JASDAP010000003">
    <property type="protein sequence ID" value="KAK1905704.1"/>
    <property type="molecule type" value="Genomic_DNA"/>
</dbReference>
<feature type="domain" description="Homeobox" evidence="8">
    <location>
        <begin position="61"/>
        <end position="121"/>
    </location>
</feature>
<dbReference type="Pfam" id="PF00046">
    <property type="entry name" value="Homeodomain"/>
    <property type="match status" value="1"/>
</dbReference>